<dbReference type="Gene3D" id="3.90.79.10">
    <property type="entry name" value="Nucleoside Triphosphate Pyrophosphohydrolase"/>
    <property type="match status" value="1"/>
</dbReference>
<dbReference type="GO" id="GO:0010945">
    <property type="term" value="F:coenzyme A diphosphatase activity"/>
    <property type="evidence" value="ECO:0007669"/>
    <property type="project" value="InterPro"/>
</dbReference>
<keyword evidence="3" id="KW-0479">Metal-binding</keyword>
<dbReference type="PANTHER" id="PTHR12992:SF11">
    <property type="entry name" value="MITOCHONDRIAL COENZYME A DIPHOSPHATASE NUDT8"/>
    <property type="match status" value="1"/>
</dbReference>
<dbReference type="PANTHER" id="PTHR12992">
    <property type="entry name" value="NUDIX HYDROLASE"/>
    <property type="match status" value="1"/>
</dbReference>
<keyword evidence="4" id="KW-0378">Hydrolase</keyword>
<sequence>MNRYTPDFIHSVLQKPLPGHAAHLQMAPPWRKDALRPEPHYRPSAILLLLFPELEGLAFPLIRRSRHLNHHANQIGFPGGALETDETAEAAALRETEEELGIPPEPIRILGHLSPLGLANSGYTIFPVVGFYEARPTFIPNQDEVDHWFIVPLTELLRKESVINLELEDGREVPAYQLNGEAVWGATAMILAEFVELLKKE</sequence>
<comment type="cofactor">
    <cofactor evidence="1">
        <name>Mn(2+)</name>
        <dbReference type="ChEBI" id="CHEBI:29035"/>
    </cofactor>
</comment>
<proteinExistence type="predicted"/>
<evidence type="ECO:0000259" key="7">
    <source>
        <dbReference type="PROSITE" id="PS51462"/>
    </source>
</evidence>
<evidence type="ECO:0000256" key="4">
    <source>
        <dbReference type="ARBA" id="ARBA00022801"/>
    </source>
</evidence>
<dbReference type="CDD" id="cd03426">
    <property type="entry name" value="NUDIX_CoAse_Nudt7"/>
    <property type="match status" value="1"/>
</dbReference>
<dbReference type="GO" id="GO:0046872">
    <property type="term" value="F:metal ion binding"/>
    <property type="evidence" value="ECO:0007669"/>
    <property type="project" value="UniProtKB-KW"/>
</dbReference>
<reference evidence="8" key="1">
    <citation type="journal article" date="2020" name="mSystems">
        <title>Genome- and Community-Level Interaction Insights into Carbon Utilization and Element Cycling Functions of Hydrothermarchaeota in Hydrothermal Sediment.</title>
        <authorList>
            <person name="Zhou Z."/>
            <person name="Liu Y."/>
            <person name="Xu W."/>
            <person name="Pan J."/>
            <person name="Luo Z.H."/>
            <person name="Li M."/>
        </authorList>
    </citation>
    <scope>NUCLEOTIDE SEQUENCE [LARGE SCALE GENOMIC DNA]</scope>
    <source>
        <strain evidence="8">SpSt-503</strain>
    </source>
</reference>
<evidence type="ECO:0000256" key="6">
    <source>
        <dbReference type="ARBA" id="ARBA00023211"/>
    </source>
</evidence>
<comment type="cofactor">
    <cofactor evidence="2">
        <name>Mg(2+)</name>
        <dbReference type="ChEBI" id="CHEBI:18420"/>
    </cofactor>
</comment>
<dbReference type="EMBL" id="DSVL01000135">
    <property type="protein sequence ID" value="HFH28748.1"/>
    <property type="molecule type" value="Genomic_DNA"/>
</dbReference>
<accession>A0A7C3E098</accession>
<comment type="caution">
    <text evidence="8">The sequence shown here is derived from an EMBL/GenBank/DDBJ whole genome shotgun (WGS) entry which is preliminary data.</text>
</comment>
<dbReference type="InterPro" id="IPR045121">
    <property type="entry name" value="CoAse"/>
</dbReference>
<dbReference type="Pfam" id="PF00293">
    <property type="entry name" value="NUDIX"/>
    <property type="match status" value="1"/>
</dbReference>
<evidence type="ECO:0000256" key="3">
    <source>
        <dbReference type="ARBA" id="ARBA00022723"/>
    </source>
</evidence>
<keyword evidence="6" id="KW-0464">Manganese</keyword>
<evidence type="ECO:0000256" key="5">
    <source>
        <dbReference type="ARBA" id="ARBA00022842"/>
    </source>
</evidence>
<gene>
    <name evidence="8" type="ORF">ENS59_04450</name>
</gene>
<feature type="domain" description="Nudix hydrolase" evidence="7">
    <location>
        <begin position="40"/>
        <end position="178"/>
    </location>
</feature>
<dbReference type="PROSITE" id="PS00893">
    <property type="entry name" value="NUDIX_BOX"/>
    <property type="match status" value="1"/>
</dbReference>
<dbReference type="AlphaFoldDB" id="A0A7C3E098"/>
<dbReference type="SUPFAM" id="SSF55811">
    <property type="entry name" value="Nudix"/>
    <property type="match status" value="1"/>
</dbReference>
<name>A0A7C3E098_9SPIR</name>
<protein>
    <submittedName>
        <fullName evidence="8">CoA pyrophosphatase</fullName>
    </submittedName>
</protein>
<dbReference type="InterPro" id="IPR015797">
    <property type="entry name" value="NUDIX_hydrolase-like_dom_sf"/>
</dbReference>
<evidence type="ECO:0000256" key="2">
    <source>
        <dbReference type="ARBA" id="ARBA00001946"/>
    </source>
</evidence>
<evidence type="ECO:0000256" key="1">
    <source>
        <dbReference type="ARBA" id="ARBA00001936"/>
    </source>
</evidence>
<dbReference type="InterPro" id="IPR020084">
    <property type="entry name" value="NUDIX_hydrolase_CS"/>
</dbReference>
<evidence type="ECO:0000313" key="8">
    <source>
        <dbReference type="EMBL" id="HFH28748.1"/>
    </source>
</evidence>
<organism evidence="8">
    <name type="scientific">Gracilinema caldarium</name>
    <dbReference type="NCBI Taxonomy" id="215591"/>
    <lineage>
        <taxon>Bacteria</taxon>
        <taxon>Pseudomonadati</taxon>
        <taxon>Spirochaetota</taxon>
        <taxon>Spirochaetia</taxon>
        <taxon>Spirochaetales</taxon>
        <taxon>Breznakiellaceae</taxon>
        <taxon>Gracilinema</taxon>
    </lineage>
</organism>
<keyword evidence="5" id="KW-0460">Magnesium</keyword>
<dbReference type="PROSITE" id="PS51462">
    <property type="entry name" value="NUDIX"/>
    <property type="match status" value="1"/>
</dbReference>
<dbReference type="InterPro" id="IPR000086">
    <property type="entry name" value="NUDIX_hydrolase_dom"/>
</dbReference>